<evidence type="ECO:0000313" key="2">
    <source>
        <dbReference type="EMBL" id="QSW99232.1"/>
    </source>
</evidence>
<dbReference type="GeneID" id="63189226"/>
<gene>
    <name evidence="2" type="ORF">J0X25_17935</name>
</gene>
<dbReference type="Pfam" id="PF24035">
    <property type="entry name" value="DUF7344"/>
    <property type="match status" value="1"/>
</dbReference>
<reference evidence="2 3" key="1">
    <citation type="submission" date="2021-03" db="EMBL/GenBank/DDBJ databases">
        <title>Haloterrigena longa sp. nov. and Haloterrigena limicola sp. nov., extremely halophilic archaea isolated from a salt lake.</title>
        <authorList>
            <person name="Henglin C."/>
        </authorList>
    </citation>
    <scope>NUCLEOTIDE SEQUENCE [LARGE SCALE GENOMIC DNA]</scope>
    <source>
        <strain evidence="2 3">KZCA68</strain>
    </source>
</reference>
<organism evidence="2 3">
    <name type="scientific">Haloterrigena alkaliphila</name>
    <dbReference type="NCBI Taxonomy" id="2816475"/>
    <lineage>
        <taxon>Archaea</taxon>
        <taxon>Methanobacteriati</taxon>
        <taxon>Methanobacteriota</taxon>
        <taxon>Stenosarchaea group</taxon>
        <taxon>Halobacteria</taxon>
        <taxon>Halobacteriales</taxon>
        <taxon>Natrialbaceae</taxon>
        <taxon>Haloterrigena</taxon>
    </lineage>
</organism>
<feature type="domain" description="DUF7344" evidence="1">
    <location>
        <begin position="7"/>
        <end position="78"/>
    </location>
</feature>
<sequence length="118" mass="13992">MDRREAFRVLASADRQLVLHELLERDGRASIPELSRQVAARRHRLVPEKLSDEERRRARIRLIHTHLPRMEEADVIDIVWDDTEIVLNDAEVDKLFEAAEELDNWPPNDLLGRRARRR</sequence>
<dbReference type="RefSeq" id="WP_207288840.1">
    <property type="nucleotide sequence ID" value="NZ_CP071462.1"/>
</dbReference>
<keyword evidence="3" id="KW-1185">Reference proteome</keyword>
<evidence type="ECO:0000313" key="3">
    <source>
        <dbReference type="Proteomes" id="UP000663203"/>
    </source>
</evidence>
<proteinExistence type="predicted"/>
<dbReference type="InterPro" id="IPR055768">
    <property type="entry name" value="DUF7344"/>
</dbReference>
<dbReference type="EMBL" id="CP071462">
    <property type="protein sequence ID" value="QSW99232.1"/>
    <property type="molecule type" value="Genomic_DNA"/>
</dbReference>
<dbReference type="AlphaFoldDB" id="A0A8A2VFU9"/>
<dbReference type="KEGG" id="hakz:J0X25_17935"/>
<protein>
    <recommendedName>
        <fullName evidence="1">DUF7344 domain-containing protein</fullName>
    </recommendedName>
</protein>
<evidence type="ECO:0000259" key="1">
    <source>
        <dbReference type="Pfam" id="PF24035"/>
    </source>
</evidence>
<name>A0A8A2VFU9_9EURY</name>
<dbReference type="Proteomes" id="UP000663203">
    <property type="component" value="Chromosome"/>
</dbReference>
<accession>A0A8A2VFU9</accession>